<dbReference type="Pfam" id="PF08766">
    <property type="entry name" value="DEK_C"/>
    <property type="match status" value="1"/>
</dbReference>
<dbReference type="InterPro" id="IPR014876">
    <property type="entry name" value="DEK_C"/>
</dbReference>
<organism evidence="4 5">
    <name type="scientific">Absidia repens</name>
    <dbReference type="NCBI Taxonomy" id="90262"/>
    <lineage>
        <taxon>Eukaryota</taxon>
        <taxon>Fungi</taxon>
        <taxon>Fungi incertae sedis</taxon>
        <taxon>Mucoromycota</taxon>
        <taxon>Mucoromycotina</taxon>
        <taxon>Mucoromycetes</taxon>
        <taxon>Mucorales</taxon>
        <taxon>Cunninghamellaceae</taxon>
        <taxon>Absidia</taxon>
    </lineage>
</organism>
<dbReference type="PANTHER" id="PTHR13844">
    <property type="entry name" value="SWI/SNF-RELATED MATRIX-ASSOCIATED ACTIN-DEPENDENT REGULATOR OF CHROMATIN SUBFAMILY D"/>
    <property type="match status" value="1"/>
</dbReference>
<gene>
    <name evidence="4" type="ORF">BCR42DRAFT_409429</name>
</gene>
<accession>A0A1X2IR40</accession>
<feature type="compositionally biased region" description="Basic residues" evidence="1">
    <location>
        <begin position="140"/>
        <end position="154"/>
    </location>
</feature>
<dbReference type="EMBL" id="MCGE01000006">
    <property type="protein sequence ID" value="ORZ20749.1"/>
    <property type="molecule type" value="Genomic_DNA"/>
</dbReference>
<dbReference type="AlphaFoldDB" id="A0A1X2IR40"/>
<dbReference type="Pfam" id="PF02201">
    <property type="entry name" value="SWIB"/>
    <property type="match status" value="1"/>
</dbReference>
<dbReference type="Gene3D" id="1.10.245.10">
    <property type="entry name" value="SWIB/MDM2 domain"/>
    <property type="match status" value="1"/>
</dbReference>
<feature type="domain" description="DEK-C" evidence="3">
    <location>
        <begin position="1"/>
        <end position="55"/>
    </location>
</feature>
<dbReference type="SUPFAM" id="SSF47592">
    <property type="entry name" value="SWIB/MDM2 domain"/>
    <property type="match status" value="1"/>
</dbReference>
<evidence type="ECO:0000256" key="1">
    <source>
        <dbReference type="SAM" id="MobiDB-lite"/>
    </source>
</evidence>
<dbReference type="CDD" id="cd10567">
    <property type="entry name" value="SWIB-MDM2_like"/>
    <property type="match status" value="1"/>
</dbReference>
<name>A0A1X2IR40_9FUNG</name>
<dbReference type="InterPro" id="IPR003121">
    <property type="entry name" value="SWIB_MDM2_domain"/>
</dbReference>
<dbReference type="PROSITE" id="PS51925">
    <property type="entry name" value="SWIB_MDM2"/>
    <property type="match status" value="1"/>
</dbReference>
<evidence type="ECO:0000313" key="4">
    <source>
        <dbReference type="EMBL" id="ORZ20749.1"/>
    </source>
</evidence>
<dbReference type="InterPro" id="IPR019835">
    <property type="entry name" value="SWIB_domain"/>
</dbReference>
<feature type="domain" description="DM2" evidence="2">
    <location>
        <begin position="166"/>
        <end position="244"/>
    </location>
</feature>
<feature type="compositionally biased region" description="Low complexity" evidence="1">
    <location>
        <begin position="70"/>
        <end position="91"/>
    </location>
</feature>
<reference evidence="4 5" key="1">
    <citation type="submission" date="2016-07" db="EMBL/GenBank/DDBJ databases">
        <title>Pervasive Adenine N6-methylation of Active Genes in Fungi.</title>
        <authorList>
            <consortium name="DOE Joint Genome Institute"/>
            <person name="Mondo S.J."/>
            <person name="Dannebaum R.O."/>
            <person name="Kuo R.C."/>
            <person name="Labutti K."/>
            <person name="Haridas S."/>
            <person name="Kuo A."/>
            <person name="Salamov A."/>
            <person name="Ahrendt S.R."/>
            <person name="Lipzen A."/>
            <person name="Sullivan W."/>
            <person name="Andreopoulos W.B."/>
            <person name="Clum A."/>
            <person name="Lindquist E."/>
            <person name="Daum C."/>
            <person name="Ramamoorthy G.K."/>
            <person name="Gryganskyi A."/>
            <person name="Culley D."/>
            <person name="Magnuson J.K."/>
            <person name="James T.Y."/>
            <person name="O'Malley M.A."/>
            <person name="Stajich J.E."/>
            <person name="Spatafora J.W."/>
            <person name="Visel A."/>
            <person name="Grigoriev I.V."/>
        </authorList>
    </citation>
    <scope>NUCLEOTIDE SEQUENCE [LARGE SCALE GENOMIC DNA]</scope>
    <source>
        <strain evidence="4 5">NRRL 1336</strain>
    </source>
</reference>
<dbReference type="SMART" id="SM00151">
    <property type="entry name" value="SWIB"/>
    <property type="match status" value="1"/>
</dbReference>
<keyword evidence="5" id="KW-1185">Reference proteome</keyword>
<evidence type="ECO:0000259" key="2">
    <source>
        <dbReference type="PROSITE" id="PS51925"/>
    </source>
</evidence>
<dbReference type="InterPro" id="IPR036885">
    <property type="entry name" value="SWIB_MDM2_dom_sf"/>
</dbReference>
<protein>
    <submittedName>
        <fullName evidence="4">SWIB/MDM2 domain-containing protein</fullName>
    </submittedName>
</protein>
<feature type="region of interest" description="Disordered" evidence="1">
    <location>
        <begin position="58"/>
        <end position="161"/>
    </location>
</feature>
<dbReference type="STRING" id="90262.A0A1X2IR40"/>
<dbReference type="OrthoDB" id="10251073at2759"/>
<dbReference type="Proteomes" id="UP000193560">
    <property type="component" value="Unassembled WGS sequence"/>
</dbReference>
<evidence type="ECO:0000259" key="3">
    <source>
        <dbReference type="PROSITE" id="PS51998"/>
    </source>
</evidence>
<dbReference type="SUPFAM" id="SSF109715">
    <property type="entry name" value="DEK C-terminal domain"/>
    <property type="match status" value="1"/>
</dbReference>
<evidence type="ECO:0000313" key="5">
    <source>
        <dbReference type="Proteomes" id="UP000193560"/>
    </source>
</evidence>
<feature type="compositionally biased region" description="Low complexity" evidence="1">
    <location>
        <begin position="129"/>
        <end position="139"/>
    </location>
</feature>
<comment type="caution">
    <text evidence="4">The sequence shown here is derived from an EMBL/GenBank/DDBJ whole genome shotgun (WGS) entry which is preliminary data.</text>
</comment>
<sequence length="259" mass="28731">MNIEKFKPRVLDILRSSDLETISAKSVRKILQQGTSEPLDEYKKDLNALIMQCLDIVSETAPPVVKKESPPISSSTSKYSSHLSSAPSTTSIDQPKRPTPPPPRPRSSASNSKKRTSEMIDSDDEDGTKSTTSTTSSSKSTKKKSSTPKKPAKKRNVDAATLQKNPFTKSWLLSDTLSNVTGETALSRPGVVKALWKYIKENQLQDPANKTFIVCDEKLKRVFDGQDRIHCFTMNKFIGKHLSDLPADYVLDGVDMKKE</sequence>
<dbReference type="PROSITE" id="PS51998">
    <property type="entry name" value="DEK_C"/>
    <property type="match status" value="1"/>
</dbReference>
<proteinExistence type="predicted"/>